<evidence type="ECO:0000313" key="4">
    <source>
        <dbReference type="Ensembl" id="ENSPKIP00000012547.1"/>
    </source>
</evidence>
<dbReference type="PANTHER" id="PTHR13633">
    <property type="entry name" value="MITOCHONDRIAL TRANSCRIPTION RESCUE FACTOR 1"/>
    <property type="match status" value="1"/>
</dbReference>
<feature type="domain" description="Mitochondrial transcription rescue factor 1 C-terminal" evidence="3">
    <location>
        <begin position="121"/>
        <end position="223"/>
    </location>
</feature>
<proteinExistence type="predicted"/>
<name>A0A3B3R1B2_9TELE</name>
<dbReference type="Pfam" id="PF25818">
    <property type="entry name" value="MTRES1_C"/>
    <property type="match status" value="1"/>
</dbReference>
<dbReference type="PROSITE" id="PS50889">
    <property type="entry name" value="S4"/>
    <property type="match status" value="1"/>
</dbReference>
<dbReference type="GO" id="GO:0003723">
    <property type="term" value="F:RNA binding"/>
    <property type="evidence" value="ECO:0007669"/>
    <property type="project" value="UniProtKB-KW"/>
</dbReference>
<keyword evidence="5" id="KW-1185">Reference proteome</keyword>
<dbReference type="GO" id="GO:1903108">
    <property type="term" value="P:regulation of mitochondrial transcription"/>
    <property type="evidence" value="ECO:0007669"/>
    <property type="project" value="TreeGrafter"/>
</dbReference>
<dbReference type="PANTHER" id="PTHR13633:SF3">
    <property type="entry name" value="MITOCHONDRIAL TRANSCRIPTION RESCUE FACTOR 1"/>
    <property type="match status" value="1"/>
</dbReference>
<dbReference type="InterPro" id="IPR057896">
    <property type="entry name" value="MTRES1_C"/>
</dbReference>
<feature type="region of interest" description="Disordered" evidence="2">
    <location>
        <begin position="74"/>
        <end position="123"/>
    </location>
</feature>
<dbReference type="Proteomes" id="UP000261540">
    <property type="component" value="Unplaced"/>
</dbReference>
<feature type="compositionally biased region" description="Acidic residues" evidence="2">
    <location>
        <begin position="93"/>
        <end position="114"/>
    </location>
</feature>
<reference evidence="4" key="1">
    <citation type="submission" date="2025-08" db="UniProtKB">
        <authorList>
            <consortium name="Ensembl"/>
        </authorList>
    </citation>
    <scope>IDENTIFICATION</scope>
</reference>
<evidence type="ECO:0000259" key="3">
    <source>
        <dbReference type="Pfam" id="PF25818"/>
    </source>
</evidence>
<dbReference type="CTD" id="51250"/>
<evidence type="ECO:0000256" key="2">
    <source>
        <dbReference type="SAM" id="MobiDB-lite"/>
    </source>
</evidence>
<organism evidence="4 5">
    <name type="scientific">Paramormyrops kingsleyae</name>
    <dbReference type="NCBI Taxonomy" id="1676925"/>
    <lineage>
        <taxon>Eukaryota</taxon>
        <taxon>Metazoa</taxon>
        <taxon>Chordata</taxon>
        <taxon>Craniata</taxon>
        <taxon>Vertebrata</taxon>
        <taxon>Euteleostomi</taxon>
        <taxon>Actinopterygii</taxon>
        <taxon>Neopterygii</taxon>
        <taxon>Teleostei</taxon>
        <taxon>Osteoglossocephala</taxon>
        <taxon>Osteoglossomorpha</taxon>
        <taxon>Osteoglossiformes</taxon>
        <taxon>Mormyridae</taxon>
        <taxon>Paramormyrops</taxon>
    </lineage>
</organism>
<evidence type="ECO:0000256" key="1">
    <source>
        <dbReference type="PROSITE-ProRule" id="PRU00182"/>
    </source>
</evidence>
<dbReference type="AlphaFoldDB" id="A0A3B3R1B2"/>
<dbReference type="Ensembl" id="ENSPKIT00000036945.1">
    <property type="protein sequence ID" value="ENSPKIP00000012547.1"/>
    <property type="gene ID" value="ENSPKIG00000000305.1"/>
</dbReference>
<evidence type="ECO:0000313" key="5">
    <source>
        <dbReference type="Proteomes" id="UP000261540"/>
    </source>
</evidence>
<accession>A0A3B3R1B2</accession>
<protein>
    <submittedName>
        <fullName evidence="4">Mitochondrial transcription rescue factor 1</fullName>
    </submittedName>
</protein>
<keyword evidence="1" id="KW-0694">RNA-binding</keyword>
<dbReference type="GeneTree" id="ENSGT00390000009366"/>
<dbReference type="STRING" id="1676925.ENSPKIP00000012547"/>
<sequence>MCPGGTMSRLWMQILHIRRSIGRLPTRRLSPDPVRLGWSPCTALLVRFGFYSGTSGASESRKYPQVWPVAPVRYKGSRDSKTGSKNKKHAAGEEDEDEDTDLEASDEEEPEDDPNLPRNYKDQERVVPSLRYDLIIRAGLDVPRHKIDDAFYQNRLRLNGQPLMKKSKTVSIGDTLDLVLENNAETGMVTLMRVVFQAAAEATETTEKHKVVLRRWKHLRLPKTETHRQ</sequence>
<reference evidence="4" key="2">
    <citation type="submission" date="2025-09" db="UniProtKB">
        <authorList>
            <consortium name="Ensembl"/>
        </authorList>
    </citation>
    <scope>IDENTIFICATION</scope>
</reference>
<dbReference type="GO" id="GO:0005739">
    <property type="term" value="C:mitochondrion"/>
    <property type="evidence" value="ECO:0007669"/>
    <property type="project" value="TreeGrafter"/>
</dbReference>